<name>A0ABU5C865_9BACI</name>
<protein>
    <submittedName>
        <fullName evidence="2">Uncharacterized protein</fullName>
    </submittedName>
</protein>
<reference evidence="2 3" key="1">
    <citation type="submission" date="2023-10" db="EMBL/GenBank/DDBJ databases">
        <title>Virgibacillus halophilus 5B73C genome.</title>
        <authorList>
            <person name="Miliotis G."/>
            <person name="Sengupta P."/>
            <person name="Hameed A."/>
            <person name="Chuvochina M."/>
            <person name="Mcdonagh F."/>
            <person name="Simpson A.C."/>
            <person name="Singh N.K."/>
            <person name="Rekha P.D."/>
            <person name="Raman K."/>
            <person name="Hugenholtz P."/>
            <person name="Venkateswaran K."/>
        </authorList>
    </citation>
    <scope>NUCLEOTIDE SEQUENCE [LARGE SCALE GENOMIC DNA]</scope>
    <source>
        <strain evidence="2 3">5B73C</strain>
    </source>
</reference>
<proteinExistence type="predicted"/>
<comment type="caution">
    <text evidence="2">The sequence shown here is derived from an EMBL/GenBank/DDBJ whole genome shotgun (WGS) entry which is preliminary data.</text>
</comment>
<dbReference type="Proteomes" id="UP001281447">
    <property type="component" value="Unassembled WGS sequence"/>
</dbReference>
<feature type="transmembrane region" description="Helical" evidence="1">
    <location>
        <begin position="36"/>
        <end position="54"/>
    </location>
</feature>
<keyword evidence="1" id="KW-1133">Transmembrane helix</keyword>
<keyword evidence="3" id="KW-1185">Reference proteome</keyword>
<evidence type="ECO:0000313" key="3">
    <source>
        <dbReference type="Proteomes" id="UP001281447"/>
    </source>
</evidence>
<keyword evidence="1" id="KW-0472">Membrane</keyword>
<keyword evidence="1" id="KW-0812">Transmembrane</keyword>
<evidence type="ECO:0000313" key="2">
    <source>
        <dbReference type="EMBL" id="MDY0395038.1"/>
    </source>
</evidence>
<sequence>MSYISLVLMEVISPNFLLLTVGAVLQRKLRFPLRPIANLITYCFMPAAVFFKYLPG</sequence>
<organism evidence="2 3">
    <name type="scientific">Tigheibacillus halophilus</name>
    <dbReference type="NCBI Taxonomy" id="361280"/>
    <lineage>
        <taxon>Bacteria</taxon>
        <taxon>Bacillati</taxon>
        <taxon>Bacillota</taxon>
        <taxon>Bacilli</taxon>
        <taxon>Bacillales</taxon>
        <taxon>Bacillaceae</taxon>
        <taxon>Tigheibacillus</taxon>
    </lineage>
</organism>
<gene>
    <name evidence="2" type="ORF">RWE15_12180</name>
</gene>
<accession>A0ABU5C865</accession>
<feature type="transmembrane region" description="Helical" evidence="1">
    <location>
        <begin position="6"/>
        <end position="24"/>
    </location>
</feature>
<evidence type="ECO:0000256" key="1">
    <source>
        <dbReference type="SAM" id="Phobius"/>
    </source>
</evidence>
<dbReference type="EMBL" id="JAWDIP010000003">
    <property type="protein sequence ID" value="MDY0395038.1"/>
    <property type="molecule type" value="Genomic_DNA"/>
</dbReference>